<name>A0A8S5Q1C2_9CAUD</name>
<protein>
    <submittedName>
        <fullName evidence="1">Uncharacterized protein</fullName>
    </submittedName>
</protein>
<organism evidence="1">
    <name type="scientific">CrAss-like virus sp. ctjK323</name>
    <dbReference type="NCBI Taxonomy" id="2825839"/>
    <lineage>
        <taxon>Viruses</taxon>
        <taxon>Duplodnaviria</taxon>
        <taxon>Heunggongvirae</taxon>
        <taxon>Uroviricota</taxon>
        <taxon>Caudoviricetes</taxon>
        <taxon>Crassvirales</taxon>
    </lineage>
</organism>
<evidence type="ECO:0000313" key="1">
    <source>
        <dbReference type="EMBL" id="DAE12461.1"/>
    </source>
</evidence>
<reference evidence="1" key="1">
    <citation type="journal article" date="2021" name="Proc. Natl. Acad. Sci. U.S.A.">
        <title>A Catalog of Tens of Thousands of Viruses from Human Metagenomes Reveals Hidden Associations with Chronic Diseases.</title>
        <authorList>
            <person name="Tisza M.J."/>
            <person name="Buck C.B."/>
        </authorList>
    </citation>
    <scope>NUCLEOTIDE SEQUENCE</scope>
    <source>
        <strain evidence="1">CtjK323</strain>
    </source>
</reference>
<proteinExistence type="predicted"/>
<sequence length="53" mass="6168">MTAEEQATLDIKDELRKGSKCFLAFRKKLNPIMDKLVENYTKLQEEEIHGSNI</sequence>
<accession>A0A8S5Q1C2</accession>
<dbReference type="EMBL" id="BK015552">
    <property type="protein sequence ID" value="DAE12461.1"/>
    <property type="molecule type" value="Genomic_DNA"/>
</dbReference>